<dbReference type="Pfam" id="PF01050">
    <property type="entry name" value="MannoseP_isomer"/>
    <property type="match status" value="1"/>
</dbReference>
<dbReference type="InterPro" id="IPR014710">
    <property type="entry name" value="RmlC-like_jellyroll"/>
</dbReference>
<name>A0A9X1VCC0_9BACL</name>
<dbReference type="InterPro" id="IPR011051">
    <property type="entry name" value="RmlC_Cupin_sf"/>
</dbReference>
<accession>A0A9X1VCC0</accession>
<feature type="domain" description="Mannose-6-phosphate isomerase type II C-terminal" evidence="2">
    <location>
        <begin position="338"/>
        <end position="440"/>
    </location>
</feature>
<dbReference type="GO" id="GO:0005976">
    <property type="term" value="P:polysaccharide metabolic process"/>
    <property type="evidence" value="ECO:0007669"/>
    <property type="project" value="InterPro"/>
</dbReference>
<dbReference type="Pfam" id="PF00483">
    <property type="entry name" value="NTP_transferase"/>
    <property type="match status" value="1"/>
</dbReference>
<dbReference type="GO" id="GO:0004475">
    <property type="term" value="F:mannose-1-phosphate guanylyltransferase (GTP) activity"/>
    <property type="evidence" value="ECO:0007669"/>
    <property type="project" value="TreeGrafter"/>
</dbReference>
<reference evidence="3" key="1">
    <citation type="submission" date="2022-03" db="EMBL/GenBank/DDBJ databases">
        <title>Draft Genome Sequence of Firmicute Strain S0AB, a Heterotrophic Iron/Sulfur-Oxidizing Extreme Acidophile.</title>
        <authorList>
            <person name="Vergara E."/>
            <person name="Pakostova E."/>
            <person name="Johnson D.B."/>
            <person name="Holmes D.S."/>
        </authorList>
    </citation>
    <scope>NUCLEOTIDE SEQUENCE</scope>
    <source>
        <strain evidence="3">S0AB</strain>
    </source>
</reference>
<dbReference type="AlphaFoldDB" id="A0A9X1VCC0"/>
<organism evidence="3 4">
    <name type="scientific">Sulfoacidibacillus ferrooxidans</name>
    <dbReference type="NCBI Taxonomy" id="2005001"/>
    <lineage>
        <taxon>Bacteria</taxon>
        <taxon>Bacillati</taxon>
        <taxon>Bacillota</taxon>
        <taxon>Bacilli</taxon>
        <taxon>Bacillales</taxon>
        <taxon>Alicyclobacillaceae</taxon>
        <taxon>Sulfoacidibacillus</taxon>
    </lineage>
</organism>
<evidence type="ECO:0000259" key="2">
    <source>
        <dbReference type="Pfam" id="PF01050"/>
    </source>
</evidence>
<dbReference type="SUPFAM" id="SSF53448">
    <property type="entry name" value="Nucleotide-diphospho-sugar transferases"/>
    <property type="match status" value="1"/>
</dbReference>
<dbReference type="InterPro" id="IPR051161">
    <property type="entry name" value="Mannose-6P_isomerase_type2"/>
</dbReference>
<protein>
    <submittedName>
        <fullName evidence="3">Alginate biosynthesis protein AlgA</fullName>
    </submittedName>
</protein>
<evidence type="ECO:0000313" key="3">
    <source>
        <dbReference type="EMBL" id="MCI0183427.1"/>
    </source>
</evidence>
<evidence type="ECO:0000313" key="4">
    <source>
        <dbReference type="Proteomes" id="UP001139263"/>
    </source>
</evidence>
<dbReference type="CDD" id="cd02213">
    <property type="entry name" value="cupin_PMI_typeII_C"/>
    <property type="match status" value="1"/>
</dbReference>
<feature type="domain" description="Nucleotidyl transferase" evidence="1">
    <location>
        <begin position="3"/>
        <end position="266"/>
    </location>
</feature>
<dbReference type="Gene3D" id="3.90.550.10">
    <property type="entry name" value="Spore Coat Polysaccharide Biosynthesis Protein SpsA, Chain A"/>
    <property type="match status" value="1"/>
</dbReference>
<gene>
    <name evidence="3" type="primary">algA</name>
    <name evidence="3" type="ORF">MM817_01704</name>
</gene>
<dbReference type="RefSeq" id="WP_241713721.1">
    <property type="nucleotide sequence ID" value="NZ_JALBUF010000004.1"/>
</dbReference>
<dbReference type="PANTHER" id="PTHR46390:SF1">
    <property type="entry name" value="MANNOSE-1-PHOSPHATE GUANYLYLTRANSFERASE"/>
    <property type="match status" value="1"/>
</dbReference>
<dbReference type="PANTHER" id="PTHR46390">
    <property type="entry name" value="MANNOSE-1-PHOSPHATE GUANYLYLTRANSFERASE"/>
    <property type="match status" value="1"/>
</dbReference>
<evidence type="ECO:0000259" key="1">
    <source>
        <dbReference type="Pfam" id="PF00483"/>
    </source>
</evidence>
<dbReference type="EMBL" id="JALBUF010000004">
    <property type="protein sequence ID" value="MCI0183427.1"/>
    <property type="molecule type" value="Genomic_DNA"/>
</dbReference>
<dbReference type="Gene3D" id="2.60.120.10">
    <property type="entry name" value="Jelly Rolls"/>
    <property type="match status" value="1"/>
</dbReference>
<dbReference type="InterPro" id="IPR029044">
    <property type="entry name" value="Nucleotide-diphossugar_trans"/>
</dbReference>
<dbReference type="Proteomes" id="UP001139263">
    <property type="component" value="Unassembled WGS sequence"/>
</dbReference>
<sequence>MKIILLSGGSGKRLWPMSNDIRSKQFLKVLPKTDQTYESMLQRVWNQLGDIGLQNDTIVCASRSQVDAITYQVGNVQIVEEPERRDTFPAIALSSLYLRDIVGCDVNEVIVVLPVDHFVEIDYFKHVMELPTLLTESKSNLFLMGVTPDHPACKFGYILTEESNEQSHVGFKVKGFIEKPSEELAKKLIGLGALWNCGVFCFRLDYLVNHLSSKQLPTHFYNFREAYPQIEKISFDYEIVEKEKSIRAISYSGEWNDLGTWDALSNRVEHSMIGLGTSVDCDRSMVINELTIPLVAIGIKDAVIVATPDGILVSDKARSESLKSVIGDFVGRPMFEERRWGLYRVLDFQRLADGRAVLTKWIEMSPDSNISYQRHRLRSEVWTIVEGEGEVILDDKFFSVLPGDVVRITAFQWHGVRAINSLKFIEVQTGTELVEEDIERKSMNWADVEVATGIQD</sequence>
<dbReference type="InterPro" id="IPR005835">
    <property type="entry name" value="NTP_transferase_dom"/>
</dbReference>
<comment type="caution">
    <text evidence="3">The sequence shown here is derived from an EMBL/GenBank/DDBJ whole genome shotgun (WGS) entry which is preliminary data.</text>
</comment>
<dbReference type="SUPFAM" id="SSF51182">
    <property type="entry name" value="RmlC-like cupins"/>
    <property type="match status" value="1"/>
</dbReference>
<dbReference type="InterPro" id="IPR001538">
    <property type="entry name" value="Man6P_isomerase-2_C"/>
</dbReference>
<proteinExistence type="predicted"/>
<dbReference type="GO" id="GO:0009298">
    <property type="term" value="P:GDP-mannose biosynthetic process"/>
    <property type="evidence" value="ECO:0007669"/>
    <property type="project" value="TreeGrafter"/>
</dbReference>
<keyword evidence="4" id="KW-1185">Reference proteome</keyword>